<proteinExistence type="predicted"/>
<organism evidence="1 2">
    <name type="scientific">SAR324 cluster bacterium</name>
    <dbReference type="NCBI Taxonomy" id="2024889"/>
    <lineage>
        <taxon>Bacteria</taxon>
        <taxon>Deltaproteobacteria</taxon>
        <taxon>SAR324 cluster</taxon>
    </lineage>
</organism>
<name>A0A7X9FQT6_9DELT</name>
<evidence type="ECO:0000313" key="1">
    <source>
        <dbReference type="EMBL" id="NMC62171.1"/>
    </source>
</evidence>
<comment type="caution">
    <text evidence="1">The sequence shown here is derived from an EMBL/GenBank/DDBJ whole genome shotgun (WGS) entry which is preliminary data.</text>
</comment>
<accession>A0A7X9FQT6</accession>
<sequence>MPLSERRSVEVNISGNVAKERLRRDLTIPEIRTLEAEKGDVDARQTLGFTTYEMKSSFSFNLQFFRQNKDSSKGCAWLQNIDASFNVPLVDIFIPSEYPEGSCEYREIQKHENEHVKILKDTHSEFLGILKTTLMTKGALPDASAPQEFESYEIKKKEIEDDLKLILDDFMEDFSKTLNKRQRAIDIDENYAAITSRCEAWERR</sequence>
<dbReference type="Proteomes" id="UP000524246">
    <property type="component" value="Unassembled WGS sequence"/>
</dbReference>
<reference evidence="1 2" key="1">
    <citation type="journal article" date="2020" name="Biotechnol. Biofuels">
        <title>New insights from the biogas microbiome by comprehensive genome-resolved metagenomics of nearly 1600 species originating from multiple anaerobic digesters.</title>
        <authorList>
            <person name="Campanaro S."/>
            <person name="Treu L."/>
            <person name="Rodriguez-R L.M."/>
            <person name="Kovalovszki A."/>
            <person name="Ziels R.M."/>
            <person name="Maus I."/>
            <person name="Zhu X."/>
            <person name="Kougias P.G."/>
            <person name="Basile A."/>
            <person name="Luo G."/>
            <person name="Schluter A."/>
            <person name="Konstantinidis K.T."/>
            <person name="Angelidaki I."/>
        </authorList>
    </citation>
    <scope>NUCLEOTIDE SEQUENCE [LARGE SCALE GENOMIC DNA]</scope>
    <source>
        <strain evidence="1">AS27yjCOA_65</strain>
    </source>
</reference>
<dbReference type="AlphaFoldDB" id="A0A7X9FQT6"/>
<dbReference type="EMBL" id="JAAZON010000127">
    <property type="protein sequence ID" value="NMC62171.1"/>
    <property type="molecule type" value="Genomic_DNA"/>
</dbReference>
<gene>
    <name evidence="1" type="ORF">GYA55_03290</name>
</gene>
<protein>
    <recommendedName>
        <fullName evidence="3">DUF922 domain-containing protein</fullName>
    </recommendedName>
</protein>
<evidence type="ECO:0000313" key="2">
    <source>
        <dbReference type="Proteomes" id="UP000524246"/>
    </source>
</evidence>
<evidence type="ECO:0008006" key="3">
    <source>
        <dbReference type="Google" id="ProtNLM"/>
    </source>
</evidence>